<dbReference type="SUPFAM" id="SSF46785">
    <property type="entry name" value="Winged helix' DNA-binding domain"/>
    <property type="match status" value="1"/>
</dbReference>
<dbReference type="EMBL" id="FNAN01000011">
    <property type="protein sequence ID" value="SDF58984.1"/>
    <property type="molecule type" value="Genomic_DNA"/>
</dbReference>
<gene>
    <name evidence="2" type="ORF">SAMN04487996_111212</name>
</gene>
<dbReference type="PROSITE" id="PS50987">
    <property type="entry name" value="HTH_ARSR_2"/>
    <property type="match status" value="1"/>
</dbReference>
<name>A0A1G7MBK4_9BACT</name>
<dbReference type="InterPro" id="IPR036388">
    <property type="entry name" value="WH-like_DNA-bd_sf"/>
</dbReference>
<organism evidence="2 3">
    <name type="scientific">Dyadobacter soli</name>
    <dbReference type="NCBI Taxonomy" id="659014"/>
    <lineage>
        <taxon>Bacteria</taxon>
        <taxon>Pseudomonadati</taxon>
        <taxon>Bacteroidota</taxon>
        <taxon>Cytophagia</taxon>
        <taxon>Cytophagales</taxon>
        <taxon>Spirosomataceae</taxon>
        <taxon>Dyadobacter</taxon>
    </lineage>
</organism>
<dbReference type="NCBIfam" id="NF033788">
    <property type="entry name" value="HTH_metalloreg"/>
    <property type="match status" value="1"/>
</dbReference>
<evidence type="ECO:0000259" key="1">
    <source>
        <dbReference type="PROSITE" id="PS50987"/>
    </source>
</evidence>
<dbReference type="GO" id="GO:0003700">
    <property type="term" value="F:DNA-binding transcription factor activity"/>
    <property type="evidence" value="ECO:0007669"/>
    <property type="project" value="InterPro"/>
</dbReference>
<dbReference type="SMART" id="SM00418">
    <property type="entry name" value="HTH_ARSR"/>
    <property type="match status" value="1"/>
</dbReference>
<dbReference type="OrthoDB" id="9799175at2"/>
<protein>
    <submittedName>
        <fullName evidence="2">Regulatory protein, arsR family</fullName>
    </submittedName>
</protein>
<dbReference type="Gene3D" id="1.10.10.10">
    <property type="entry name" value="Winged helix-like DNA-binding domain superfamily/Winged helix DNA-binding domain"/>
    <property type="match status" value="1"/>
</dbReference>
<dbReference type="STRING" id="659014.SAMN04487996_111212"/>
<dbReference type="InterPro" id="IPR011991">
    <property type="entry name" value="ArsR-like_HTH"/>
</dbReference>
<dbReference type="InterPro" id="IPR036390">
    <property type="entry name" value="WH_DNA-bd_sf"/>
</dbReference>
<dbReference type="Proteomes" id="UP000198748">
    <property type="component" value="Unassembled WGS sequence"/>
</dbReference>
<dbReference type="PANTHER" id="PTHR38600">
    <property type="entry name" value="TRANSCRIPTIONAL REGULATORY PROTEIN"/>
    <property type="match status" value="1"/>
</dbReference>
<dbReference type="PRINTS" id="PR00778">
    <property type="entry name" value="HTHARSR"/>
</dbReference>
<dbReference type="InterPro" id="IPR001845">
    <property type="entry name" value="HTH_ArsR_DNA-bd_dom"/>
</dbReference>
<reference evidence="3" key="1">
    <citation type="submission" date="2016-10" db="EMBL/GenBank/DDBJ databases">
        <authorList>
            <person name="Varghese N."/>
            <person name="Submissions S."/>
        </authorList>
    </citation>
    <scope>NUCLEOTIDE SEQUENCE [LARGE SCALE GENOMIC DNA]</scope>
    <source>
        <strain evidence="3">DSM 25329</strain>
    </source>
</reference>
<dbReference type="CDD" id="cd00090">
    <property type="entry name" value="HTH_ARSR"/>
    <property type="match status" value="1"/>
</dbReference>
<accession>A0A1G7MBK4</accession>
<sequence>MIERRDVFQAIADPTRRMIIHKLSQGPLNITQIGQDFAISKQAIAKHIKILSECGLVIMSQKGRQQVCEARLDELDQVTDWVTESRKLWNNRFEKLEAFLDKTKKQ</sequence>
<keyword evidence="3" id="KW-1185">Reference proteome</keyword>
<feature type="domain" description="HTH arsR-type" evidence="1">
    <location>
        <begin position="1"/>
        <end position="90"/>
    </location>
</feature>
<evidence type="ECO:0000313" key="2">
    <source>
        <dbReference type="EMBL" id="SDF58984.1"/>
    </source>
</evidence>
<dbReference type="RefSeq" id="WP_090153555.1">
    <property type="nucleotide sequence ID" value="NZ_FNAN01000011.1"/>
</dbReference>
<dbReference type="Pfam" id="PF01022">
    <property type="entry name" value="HTH_5"/>
    <property type="match status" value="1"/>
</dbReference>
<dbReference type="PANTHER" id="PTHR38600:SF2">
    <property type="entry name" value="SLL0088 PROTEIN"/>
    <property type="match status" value="1"/>
</dbReference>
<evidence type="ECO:0000313" key="3">
    <source>
        <dbReference type="Proteomes" id="UP000198748"/>
    </source>
</evidence>
<proteinExistence type="predicted"/>
<dbReference type="AlphaFoldDB" id="A0A1G7MBK4"/>